<dbReference type="Gene3D" id="1.10.287.130">
    <property type="match status" value="1"/>
</dbReference>
<dbReference type="InterPro" id="IPR005467">
    <property type="entry name" value="His_kinase_dom"/>
</dbReference>
<dbReference type="Gene3D" id="3.30.565.10">
    <property type="entry name" value="Histidine kinase-like ATPase, C-terminal domain"/>
    <property type="match status" value="1"/>
</dbReference>
<dbReference type="PROSITE" id="PS50109">
    <property type="entry name" value="HIS_KIN"/>
    <property type="match status" value="1"/>
</dbReference>
<dbReference type="SUPFAM" id="SSF55874">
    <property type="entry name" value="ATPase domain of HSP90 chaperone/DNA topoisomerase II/histidine kinase"/>
    <property type="match status" value="1"/>
</dbReference>
<proteinExistence type="predicted"/>
<dbReference type="GO" id="GO:0000155">
    <property type="term" value="F:phosphorelay sensor kinase activity"/>
    <property type="evidence" value="ECO:0007669"/>
    <property type="project" value="InterPro"/>
</dbReference>
<dbReference type="EC" id="2.7.13.3" evidence="2"/>
<accession>A0A0F3H371</accession>
<evidence type="ECO:0000313" key="9">
    <source>
        <dbReference type="Proteomes" id="UP000033423"/>
    </source>
</evidence>
<dbReference type="PANTHER" id="PTHR43711:SF26">
    <property type="entry name" value="SENSOR HISTIDINE KINASE RCSC"/>
    <property type="match status" value="1"/>
</dbReference>
<keyword evidence="5" id="KW-0902">Two-component regulatory system</keyword>
<evidence type="ECO:0000256" key="4">
    <source>
        <dbReference type="ARBA" id="ARBA00022777"/>
    </source>
</evidence>
<feature type="coiled-coil region" evidence="6">
    <location>
        <begin position="61"/>
        <end position="88"/>
    </location>
</feature>
<dbReference type="InterPro" id="IPR050736">
    <property type="entry name" value="Sensor_HK_Regulatory"/>
</dbReference>
<keyword evidence="3" id="KW-0808">Transferase</keyword>
<reference evidence="8 9" key="1">
    <citation type="submission" date="2015-02" db="EMBL/GenBank/DDBJ databases">
        <title>Single-cell genomics of uncultivated deep-branching MTB reveals a conserved set of magnetosome genes.</title>
        <authorList>
            <person name="Kolinko S."/>
            <person name="Richter M."/>
            <person name="Glockner F.O."/>
            <person name="Brachmann A."/>
            <person name="Schuler D."/>
        </authorList>
    </citation>
    <scope>NUCLEOTIDE SEQUENCE [LARGE SCALE GENOMIC DNA]</scope>
    <source>
        <strain evidence="8">TM-1</strain>
    </source>
</reference>
<evidence type="ECO:0000256" key="1">
    <source>
        <dbReference type="ARBA" id="ARBA00000085"/>
    </source>
</evidence>
<organism evidence="8 9">
    <name type="scientific">Candidatus Magnetobacterium bavaricum</name>
    <dbReference type="NCBI Taxonomy" id="29290"/>
    <lineage>
        <taxon>Bacteria</taxon>
        <taxon>Pseudomonadati</taxon>
        <taxon>Nitrospirota</taxon>
        <taxon>Thermodesulfovibrionia</taxon>
        <taxon>Thermodesulfovibrionales</taxon>
        <taxon>Candidatus Magnetobacteriaceae</taxon>
        <taxon>Candidatus Magnetobacterium</taxon>
    </lineage>
</organism>
<dbReference type="AlphaFoldDB" id="A0A0F3H371"/>
<evidence type="ECO:0000256" key="6">
    <source>
        <dbReference type="SAM" id="Coils"/>
    </source>
</evidence>
<dbReference type="SUPFAM" id="SSF47384">
    <property type="entry name" value="Homodimeric domain of signal transducing histidine kinase"/>
    <property type="match status" value="1"/>
</dbReference>
<gene>
    <name evidence="8" type="ORF">MBAV_000438</name>
</gene>
<dbReference type="PANTHER" id="PTHR43711">
    <property type="entry name" value="TWO-COMPONENT HISTIDINE KINASE"/>
    <property type="match status" value="1"/>
</dbReference>
<dbReference type="CDD" id="cd00082">
    <property type="entry name" value="HisKA"/>
    <property type="match status" value="1"/>
</dbReference>
<evidence type="ECO:0000259" key="7">
    <source>
        <dbReference type="PROSITE" id="PS50109"/>
    </source>
</evidence>
<dbReference type="InterPro" id="IPR036097">
    <property type="entry name" value="HisK_dim/P_sf"/>
</dbReference>
<evidence type="ECO:0000313" key="8">
    <source>
        <dbReference type="EMBL" id="KJU87368.1"/>
    </source>
</evidence>
<feature type="domain" description="Histidine kinase" evidence="7">
    <location>
        <begin position="123"/>
        <end position="242"/>
    </location>
</feature>
<sequence>MLNILQYRAPRGKSQVSERICEPILTLCERVEQAYDGVVKCSPLGTDDELEGLAEVFDIRTELLQSNNERLQEEIVQRKKAEADLKDAYKGLELRVQQRTAELATAKEAAEVSANVKATFLANMSHEIRTPMNTILGFLEMLIEDNNLDEADRRRYLDITRNSARSLLGLLNDILDVSKIESGKMVLEPRPFNLRDVLHSVYQMFDVKVRQKGLDFTYGIEPSLDCNFIGDPLRLRQVIINL</sequence>
<keyword evidence="6" id="KW-0175">Coiled coil</keyword>
<evidence type="ECO:0000256" key="3">
    <source>
        <dbReference type="ARBA" id="ARBA00022679"/>
    </source>
</evidence>
<dbReference type="InterPro" id="IPR003661">
    <property type="entry name" value="HisK_dim/P_dom"/>
</dbReference>
<comment type="caution">
    <text evidence="8">The sequence shown here is derived from an EMBL/GenBank/DDBJ whole genome shotgun (WGS) entry which is preliminary data.</text>
</comment>
<dbReference type="InterPro" id="IPR036890">
    <property type="entry name" value="HATPase_C_sf"/>
</dbReference>
<dbReference type="Pfam" id="PF00512">
    <property type="entry name" value="HisKA"/>
    <property type="match status" value="1"/>
</dbReference>
<evidence type="ECO:0000256" key="2">
    <source>
        <dbReference type="ARBA" id="ARBA00012438"/>
    </source>
</evidence>
<feature type="non-terminal residue" evidence="8">
    <location>
        <position position="242"/>
    </location>
</feature>
<keyword evidence="4 8" id="KW-0418">Kinase</keyword>
<name>A0A0F3H371_9BACT</name>
<protein>
    <recommendedName>
        <fullName evidence="2">histidine kinase</fullName>
        <ecNumber evidence="2">2.7.13.3</ecNumber>
    </recommendedName>
</protein>
<comment type="catalytic activity">
    <reaction evidence="1">
        <text>ATP + protein L-histidine = ADP + protein N-phospho-L-histidine.</text>
        <dbReference type="EC" id="2.7.13.3"/>
    </reaction>
</comment>
<dbReference type="EMBL" id="LACI01000206">
    <property type="protein sequence ID" value="KJU87368.1"/>
    <property type="molecule type" value="Genomic_DNA"/>
</dbReference>
<evidence type="ECO:0000256" key="5">
    <source>
        <dbReference type="ARBA" id="ARBA00023012"/>
    </source>
</evidence>
<dbReference type="SMART" id="SM00388">
    <property type="entry name" value="HisKA"/>
    <property type="match status" value="1"/>
</dbReference>
<dbReference type="Proteomes" id="UP000033423">
    <property type="component" value="Unassembled WGS sequence"/>
</dbReference>
<keyword evidence="9" id="KW-1185">Reference proteome</keyword>